<keyword evidence="4" id="KW-1185">Reference proteome</keyword>
<evidence type="ECO:0000259" key="2">
    <source>
        <dbReference type="PROSITE" id="PS50022"/>
    </source>
</evidence>
<dbReference type="PROSITE" id="PS50022">
    <property type="entry name" value="FA58C_3"/>
    <property type="match status" value="1"/>
</dbReference>
<comment type="caution">
    <text evidence="3">The sequence shown here is derived from an EMBL/GenBank/DDBJ whole genome shotgun (WGS) entry which is preliminary data.</text>
</comment>
<sequence length="206" mass="21783">MRPPPPPSPPGPPPPPPFPPTPPSPPPPPPPPPSINLALVTANRTTYSSSVLDNNISLYGPQLAIDGIIPANGSSESTFMSAANDTGRWLSIDFGELVTINQIVYYNRRDCCGENVVGISFRFGGASVAPDGYLPQHNTVVFNTGISTPSRTGAVLTVNLTTPRIGRFLSFHTSGSSPAAYVAELEAYGTPAGAQRRDMHVRQLPI</sequence>
<dbReference type="Proteomes" id="UP001165080">
    <property type="component" value="Unassembled WGS sequence"/>
</dbReference>
<dbReference type="SUPFAM" id="SSF49785">
    <property type="entry name" value="Galactose-binding domain-like"/>
    <property type="match status" value="1"/>
</dbReference>
<dbReference type="AlphaFoldDB" id="A0A9W6BZY2"/>
<dbReference type="Pfam" id="PF22633">
    <property type="entry name" value="F5_F8_type_C_2"/>
    <property type="match status" value="1"/>
</dbReference>
<evidence type="ECO:0000256" key="1">
    <source>
        <dbReference type="SAM" id="MobiDB-lite"/>
    </source>
</evidence>
<organism evidence="3 4">
    <name type="scientific">Pleodorina starrii</name>
    <dbReference type="NCBI Taxonomy" id="330485"/>
    <lineage>
        <taxon>Eukaryota</taxon>
        <taxon>Viridiplantae</taxon>
        <taxon>Chlorophyta</taxon>
        <taxon>core chlorophytes</taxon>
        <taxon>Chlorophyceae</taxon>
        <taxon>CS clade</taxon>
        <taxon>Chlamydomonadales</taxon>
        <taxon>Volvocaceae</taxon>
        <taxon>Pleodorina</taxon>
    </lineage>
</organism>
<evidence type="ECO:0000313" key="3">
    <source>
        <dbReference type="EMBL" id="GLC61367.1"/>
    </source>
</evidence>
<name>A0A9W6BZY2_9CHLO</name>
<accession>A0A9W6BZY2</accession>
<feature type="region of interest" description="Disordered" evidence="1">
    <location>
        <begin position="1"/>
        <end position="33"/>
    </location>
</feature>
<reference evidence="3 4" key="1">
    <citation type="journal article" date="2023" name="Commun. Biol.">
        <title>Reorganization of the ancestral sex-determining regions during the evolution of trioecy in Pleodorina starrii.</title>
        <authorList>
            <person name="Takahashi K."/>
            <person name="Suzuki S."/>
            <person name="Kawai-Toyooka H."/>
            <person name="Yamamoto K."/>
            <person name="Hamaji T."/>
            <person name="Ootsuki R."/>
            <person name="Yamaguchi H."/>
            <person name="Kawachi M."/>
            <person name="Higashiyama T."/>
            <person name="Nozaki H."/>
        </authorList>
    </citation>
    <scope>NUCLEOTIDE SEQUENCE [LARGE SCALE GENOMIC DNA]</scope>
    <source>
        <strain evidence="3 4">NIES-4479</strain>
    </source>
</reference>
<dbReference type="InterPro" id="IPR000421">
    <property type="entry name" value="FA58C"/>
</dbReference>
<protein>
    <recommendedName>
        <fullName evidence="2">F5/8 type C domain-containing protein</fullName>
    </recommendedName>
</protein>
<feature type="domain" description="F5/8 type C" evidence="2">
    <location>
        <begin position="30"/>
        <end position="190"/>
    </location>
</feature>
<proteinExistence type="predicted"/>
<gene>
    <name evidence="3" type="primary">PLEST009035</name>
    <name evidence="3" type="ORF">PLESTB_001748300</name>
</gene>
<dbReference type="InterPro" id="IPR008979">
    <property type="entry name" value="Galactose-bd-like_sf"/>
</dbReference>
<dbReference type="OrthoDB" id="547680at2759"/>
<dbReference type="EMBL" id="BRXU01000045">
    <property type="protein sequence ID" value="GLC61367.1"/>
    <property type="molecule type" value="Genomic_DNA"/>
</dbReference>
<dbReference type="Gene3D" id="2.60.120.260">
    <property type="entry name" value="Galactose-binding domain-like"/>
    <property type="match status" value="1"/>
</dbReference>
<evidence type="ECO:0000313" key="4">
    <source>
        <dbReference type="Proteomes" id="UP001165080"/>
    </source>
</evidence>